<reference evidence="1 2" key="1">
    <citation type="submission" date="2019-04" db="EMBL/GenBank/DDBJ databases">
        <title>Friends and foes A comparative genomics study of 23 Aspergillus species from section Flavi.</title>
        <authorList>
            <consortium name="DOE Joint Genome Institute"/>
            <person name="Kjaerbolling I."/>
            <person name="Vesth T."/>
            <person name="Frisvad J.C."/>
            <person name="Nybo J.L."/>
            <person name="Theobald S."/>
            <person name="Kildgaard S."/>
            <person name="Isbrandt T."/>
            <person name="Kuo A."/>
            <person name="Sato A."/>
            <person name="Lyhne E.K."/>
            <person name="Kogle M.E."/>
            <person name="Wiebenga A."/>
            <person name="Kun R.S."/>
            <person name="Lubbers R.J."/>
            <person name="Makela M.R."/>
            <person name="Barry K."/>
            <person name="Chovatia M."/>
            <person name="Clum A."/>
            <person name="Daum C."/>
            <person name="Haridas S."/>
            <person name="He G."/>
            <person name="LaButti K."/>
            <person name="Lipzen A."/>
            <person name="Mondo S."/>
            <person name="Riley R."/>
            <person name="Salamov A."/>
            <person name="Simmons B.A."/>
            <person name="Magnuson J.K."/>
            <person name="Henrissat B."/>
            <person name="Mortensen U.H."/>
            <person name="Larsen T.O."/>
            <person name="Devries R.P."/>
            <person name="Grigoriev I.V."/>
            <person name="Machida M."/>
            <person name="Baker S.E."/>
            <person name="Andersen M.R."/>
        </authorList>
    </citation>
    <scope>NUCLEOTIDE SEQUENCE [LARGE SCALE GENOMIC DNA]</scope>
    <source>
        <strain evidence="1 2">CBS 151.66</strain>
    </source>
</reference>
<gene>
    <name evidence="1" type="ORF">BDV29DRAFT_165119</name>
</gene>
<dbReference type="Proteomes" id="UP000326565">
    <property type="component" value="Unassembled WGS sequence"/>
</dbReference>
<proteinExistence type="predicted"/>
<organism evidence="1 2">
    <name type="scientific">Aspergillus leporis</name>
    <dbReference type="NCBI Taxonomy" id="41062"/>
    <lineage>
        <taxon>Eukaryota</taxon>
        <taxon>Fungi</taxon>
        <taxon>Dikarya</taxon>
        <taxon>Ascomycota</taxon>
        <taxon>Pezizomycotina</taxon>
        <taxon>Eurotiomycetes</taxon>
        <taxon>Eurotiomycetidae</taxon>
        <taxon>Eurotiales</taxon>
        <taxon>Aspergillaceae</taxon>
        <taxon>Aspergillus</taxon>
        <taxon>Aspergillus subgen. Circumdati</taxon>
    </lineage>
</organism>
<dbReference type="AlphaFoldDB" id="A0A5N5XGF8"/>
<keyword evidence="2" id="KW-1185">Reference proteome</keyword>
<sequence>MLQPRDLLLFPYSVFRGHTTLPRRPETKITTDSSYGCQYKSVSSAIHFLQTHEALSGSTIGSSMFCLCHYSAIPTSLGWEKPDSVLISNILFPGSSGHLYKEH</sequence>
<accession>A0A5N5XGF8</accession>
<dbReference type="EMBL" id="ML732152">
    <property type="protein sequence ID" value="KAB8079217.1"/>
    <property type="molecule type" value="Genomic_DNA"/>
</dbReference>
<protein>
    <submittedName>
        <fullName evidence="1">Uncharacterized protein</fullName>
    </submittedName>
</protein>
<evidence type="ECO:0000313" key="1">
    <source>
        <dbReference type="EMBL" id="KAB8079217.1"/>
    </source>
</evidence>
<evidence type="ECO:0000313" key="2">
    <source>
        <dbReference type="Proteomes" id="UP000326565"/>
    </source>
</evidence>
<name>A0A5N5XGF8_9EURO</name>